<feature type="non-terminal residue" evidence="2">
    <location>
        <position position="73"/>
    </location>
</feature>
<dbReference type="EMBL" id="QXFV01013648">
    <property type="protein sequence ID" value="KAE8950710.1"/>
    <property type="molecule type" value="Genomic_DNA"/>
</dbReference>
<name>A0A6A3G218_9STRA</name>
<gene>
    <name evidence="2" type="ORF">PR001_g34038</name>
</gene>
<reference evidence="2 3" key="1">
    <citation type="submission" date="2018-09" db="EMBL/GenBank/DDBJ databases">
        <title>Genomic investigation of the strawberry pathogen Phytophthora fragariae indicates pathogenicity is determined by transcriptional variation in three key races.</title>
        <authorList>
            <person name="Adams T.M."/>
            <person name="Armitage A.D."/>
            <person name="Sobczyk M.K."/>
            <person name="Bates H.J."/>
            <person name="Dunwell J.M."/>
            <person name="Nellist C.F."/>
            <person name="Harrison R.J."/>
        </authorList>
    </citation>
    <scope>NUCLEOTIDE SEQUENCE [LARGE SCALE GENOMIC DNA]</scope>
    <source>
        <strain evidence="2 3">SCRP249</strain>
    </source>
</reference>
<evidence type="ECO:0000313" key="2">
    <source>
        <dbReference type="EMBL" id="KAE8950710.1"/>
    </source>
</evidence>
<proteinExistence type="predicted"/>
<comment type="caution">
    <text evidence="2">The sequence shown here is derived from an EMBL/GenBank/DDBJ whole genome shotgun (WGS) entry which is preliminary data.</text>
</comment>
<dbReference type="Proteomes" id="UP000429607">
    <property type="component" value="Unassembled WGS sequence"/>
</dbReference>
<accession>A0A6A3G218</accession>
<dbReference type="AlphaFoldDB" id="A0A6A3G218"/>
<organism evidence="2 3">
    <name type="scientific">Phytophthora rubi</name>
    <dbReference type="NCBI Taxonomy" id="129364"/>
    <lineage>
        <taxon>Eukaryota</taxon>
        <taxon>Sar</taxon>
        <taxon>Stramenopiles</taxon>
        <taxon>Oomycota</taxon>
        <taxon>Peronosporomycetes</taxon>
        <taxon>Peronosporales</taxon>
        <taxon>Peronosporaceae</taxon>
        <taxon>Phytophthora</taxon>
    </lineage>
</organism>
<sequence length="73" mass="8386">MVALRARVQDAEVRLEKLQEVRQDLDRLRDRVEVCLSGLVTMLTACGTAARKARRTTNWCTNAWNGTSTRFEF</sequence>
<evidence type="ECO:0000313" key="3">
    <source>
        <dbReference type="Proteomes" id="UP000429607"/>
    </source>
</evidence>
<evidence type="ECO:0000256" key="1">
    <source>
        <dbReference type="SAM" id="Coils"/>
    </source>
</evidence>
<protein>
    <submittedName>
        <fullName evidence="2">Uncharacterized protein</fullName>
    </submittedName>
</protein>
<keyword evidence="1" id="KW-0175">Coiled coil</keyword>
<feature type="coiled-coil region" evidence="1">
    <location>
        <begin position="1"/>
        <end position="31"/>
    </location>
</feature>